<evidence type="ECO:0000313" key="5">
    <source>
        <dbReference type="EMBL" id="CAF3749968.1"/>
    </source>
</evidence>
<evidence type="ECO:0000313" key="7">
    <source>
        <dbReference type="EMBL" id="CAF4132082.1"/>
    </source>
</evidence>
<evidence type="ECO:0000313" key="6">
    <source>
        <dbReference type="EMBL" id="CAF4102338.1"/>
    </source>
</evidence>
<dbReference type="Proteomes" id="UP000663862">
    <property type="component" value="Unassembled WGS sequence"/>
</dbReference>
<dbReference type="SUPFAM" id="SSF63748">
    <property type="entry name" value="Tudor/PWWP/MBT"/>
    <property type="match status" value="1"/>
</dbReference>
<gene>
    <name evidence="3" type="ORF">FME351_LOCUS13195</name>
    <name evidence="5" type="ORF">GRG538_LOCUS31336</name>
    <name evidence="7" type="ORF">HFQ381_LOCUS3142</name>
    <name evidence="2" type="ORF">LUA448_LOCUS5345</name>
    <name evidence="9" type="ORF">QYT958_LOCUS6904</name>
    <name evidence="4" type="ORF">TIS948_LOCUS32453</name>
    <name evidence="8" type="ORF">TSG867_LOCUS13181</name>
    <name evidence="6" type="ORF">UJA718_LOCUS379</name>
</gene>
<keyword evidence="11" id="KW-1185">Reference proteome</keyword>
<dbReference type="Proteomes" id="UP000663873">
    <property type="component" value="Unassembled WGS sequence"/>
</dbReference>
<dbReference type="InterPro" id="IPR000313">
    <property type="entry name" value="PWWP_dom"/>
</dbReference>
<evidence type="ECO:0000313" key="4">
    <source>
        <dbReference type="EMBL" id="CAF3458357.1"/>
    </source>
</evidence>
<dbReference type="Gene3D" id="2.30.30.140">
    <property type="match status" value="1"/>
</dbReference>
<dbReference type="EMBL" id="CAJNYT010005494">
    <property type="protein sequence ID" value="CAF3749968.1"/>
    <property type="molecule type" value="Genomic_DNA"/>
</dbReference>
<dbReference type="OrthoDB" id="422362at2759"/>
<dbReference type="EMBL" id="CAJNYD010000449">
    <property type="protein sequence ID" value="CAF3260143.1"/>
    <property type="molecule type" value="Genomic_DNA"/>
</dbReference>
<dbReference type="EMBL" id="CAJOBR010000635">
    <property type="protein sequence ID" value="CAF4531283.1"/>
    <property type="molecule type" value="Genomic_DNA"/>
</dbReference>
<dbReference type="EMBL" id="CAJOBO010000110">
    <property type="protein sequence ID" value="CAF4132082.1"/>
    <property type="molecule type" value="Genomic_DNA"/>
</dbReference>
<dbReference type="EMBL" id="CAJOBQ010000694">
    <property type="protein sequence ID" value="CAF4403658.1"/>
    <property type="molecule type" value="Genomic_DNA"/>
</dbReference>
<evidence type="ECO:0000313" key="10">
    <source>
        <dbReference type="Proteomes" id="UP000663862"/>
    </source>
</evidence>
<evidence type="ECO:0000313" key="11">
    <source>
        <dbReference type="Proteomes" id="UP000663873"/>
    </source>
</evidence>
<feature type="domain" description="PWWP" evidence="1">
    <location>
        <begin position="21"/>
        <end position="82"/>
    </location>
</feature>
<dbReference type="Proteomes" id="UP000663833">
    <property type="component" value="Unassembled WGS sequence"/>
</dbReference>
<evidence type="ECO:0000313" key="2">
    <source>
        <dbReference type="EMBL" id="CAF3260143.1"/>
    </source>
</evidence>
<dbReference type="EMBL" id="CAJNXB010005944">
    <property type="protein sequence ID" value="CAF3458357.1"/>
    <property type="molecule type" value="Genomic_DNA"/>
</dbReference>
<dbReference type="Proteomes" id="UP000663851">
    <property type="component" value="Unassembled WGS sequence"/>
</dbReference>
<evidence type="ECO:0000259" key="1">
    <source>
        <dbReference type="PROSITE" id="PS50812"/>
    </source>
</evidence>
<dbReference type="SMART" id="SM00293">
    <property type="entry name" value="PWWP"/>
    <property type="match status" value="1"/>
</dbReference>
<accession>A0A820PDN7</accession>
<reference evidence="8" key="1">
    <citation type="submission" date="2021-02" db="EMBL/GenBank/DDBJ databases">
        <authorList>
            <person name="Nowell W R."/>
        </authorList>
    </citation>
    <scope>NUCLEOTIDE SEQUENCE</scope>
</reference>
<dbReference type="AlphaFoldDB" id="A0A820PDN7"/>
<evidence type="ECO:0000313" key="8">
    <source>
        <dbReference type="EMBL" id="CAF4403658.1"/>
    </source>
</evidence>
<proteinExistence type="predicted"/>
<name>A0A820PDN7_9BILA</name>
<dbReference type="Proteomes" id="UP000663825">
    <property type="component" value="Unassembled WGS sequence"/>
</dbReference>
<evidence type="ECO:0000313" key="3">
    <source>
        <dbReference type="EMBL" id="CAF3448137.1"/>
    </source>
</evidence>
<dbReference type="Proteomes" id="UP000663872">
    <property type="component" value="Unassembled WGS sequence"/>
</dbReference>
<sequence length="329" mass="38607">MTSKNKLTTDSLDTSSTSAHFGQLVWAKLGSAPFWPAVIFTEENQEWIRHKGQSSYVHVFFFGETAERSWIQQTRVLPFIGTAKFSQQRKGWLRKTKKRTHEEQKLTLKDKKNLNIAIQQTVKLSQFSLQKRIIVLKNEWWYWDEINQSQSINEAPTRETIINEDISTLLRAQENDTEDILELFSTNPEELNDIVCLSDMSTEKNEVQPCLTHTSSVCFHPLTSYEEETINREMISSSNHSFSACRSLAEKEYLHCIQNNFPSTTVISEHWFYLFVFRHCERLSRAFPKWIDDMNLLLEQSLFLSPMHQSQIQSIIILFSQYNNNHQQQ</sequence>
<comment type="caution">
    <text evidence="8">The sequence shown here is derived from an EMBL/GenBank/DDBJ whole genome shotgun (WGS) entry which is preliminary data.</text>
</comment>
<evidence type="ECO:0000313" key="9">
    <source>
        <dbReference type="EMBL" id="CAF4531283.1"/>
    </source>
</evidence>
<organism evidence="8 10">
    <name type="scientific">Rotaria socialis</name>
    <dbReference type="NCBI Taxonomy" id="392032"/>
    <lineage>
        <taxon>Eukaryota</taxon>
        <taxon>Metazoa</taxon>
        <taxon>Spiralia</taxon>
        <taxon>Gnathifera</taxon>
        <taxon>Rotifera</taxon>
        <taxon>Eurotatoria</taxon>
        <taxon>Bdelloidea</taxon>
        <taxon>Philodinida</taxon>
        <taxon>Philodinidae</taxon>
        <taxon>Rotaria</taxon>
    </lineage>
</organism>
<dbReference type="Pfam" id="PF00855">
    <property type="entry name" value="PWWP"/>
    <property type="match status" value="1"/>
</dbReference>
<dbReference type="Proteomes" id="UP000663869">
    <property type="component" value="Unassembled WGS sequence"/>
</dbReference>
<dbReference type="Proteomes" id="UP000663848">
    <property type="component" value="Unassembled WGS sequence"/>
</dbReference>
<dbReference type="EMBL" id="CAJOBP010000018">
    <property type="protein sequence ID" value="CAF4102338.1"/>
    <property type="molecule type" value="Genomic_DNA"/>
</dbReference>
<dbReference type="EMBL" id="CAJNYU010001570">
    <property type="protein sequence ID" value="CAF3448137.1"/>
    <property type="molecule type" value="Genomic_DNA"/>
</dbReference>
<protein>
    <recommendedName>
        <fullName evidence="1">PWWP domain-containing protein</fullName>
    </recommendedName>
</protein>
<dbReference type="PROSITE" id="PS50812">
    <property type="entry name" value="PWWP"/>
    <property type="match status" value="1"/>
</dbReference>